<keyword evidence="1" id="KW-0285">Flavoprotein</keyword>
<name>A0A6A5YZM1_9PLEO</name>
<feature type="domain" description="FAD/NAD(P)-binding" evidence="4">
    <location>
        <begin position="8"/>
        <end position="228"/>
    </location>
</feature>
<dbReference type="EMBL" id="ML977331">
    <property type="protein sequence ID" value="KAF2112326.1"/>
    <property type="molecule type" value="Genomic_DNA"/>
</dbReference>
<keyword evidence="2" id="KW-0274">FAD</keyword>
<dbReference type="Pfam" id="PF19834">
    <property type="entry name" value="DUF6314"/>
    <property type="match status" value="1"/>
</dbReference>
<protein>
    <submittedName>
        <fullName evidence="6">Uncharacterized protein</fullName>
    </submittedName>
</protein>
<evidence type="ECO:0000256" key="3">
    <source>
        <dbReference type="ARBA" id="ARBA00023002"/>
    </source>
</evidence>
<dbReference type="InterPro" id="IPR045632">
    <property type="entry name" value="DUF6314"/>
</dbReference>
<sequence>MSQNTVKSILVVGAGPAGLVTAKTFLHHPATTSKFNVTIFEAAERVGGMWRATADEEGDKCSPHMRTNLSRFTVAFSDLPWQDVKLADMHGFSKPDHPPMFPKAHQVGQYLDAYAKKYIRSEVLVLNRKVTATKLSSRSNTNARIWEVASFDCVAKEEHNDTFDYIIVASGFFDRASGHYGGLDPAVEPRILHSSKFREVNQLVQLPGDIVVVGGGISGSEAAATAAGQLADARYKPSEEEHPAWTASKIYHIANRPFYCLPRYLPIDPYDASIQSYNLSPYFLPLDLVLYNLSRRGDGPIHAANGQVPPEKAKKAHDYIRSLAGGDQRDVAGFHLASKPNQTELPAFTGISDTYMEFVRSGVIVPVRGRATAVRQGANGLLEVEAHQQEPWKLTDKQLTILTGIAGVIGATGFQVHLDYLPSEVKQALGYDPGNERVPFLLSHGSISNPEVPELAFVGFYEGPYWGVMEMQARLVAHNWAVGSLPQQYAEVEDVQKSVRKATTDRLNDVAQFWMGDYVGLVDEFARDLHLQRKDAGFGGQKGPIFPARYPGLEPNQSSVIQEVLDLLSDSQNKCRFVPAAAFRAMQGIWDLKRKIDSRKTTSPGGTFQGTAQFNPRAPTDSAFSAEYLYIETGAFTMDNGYAFPTSKRYIYRFCEVDDEISAWFVLPDNHTVERIFHTLTFEPPNNKEKGWLAKGTHWCDPDDYTSSYEFRFRGANLHSFGISYDVVGPQKDYTTDAWYTRPVGGLDLDKLEV</sequence>
<evidence type="ECO:0000256" key="1">
    <source>
        <dbReference type="ARBA" id="ARBA00022630"/>
    </source>
</evidence>
<dbReference type="OrthoDB" id="66881at2759"/>
<dbReference type="Pfam" id="PF07992">
    <property type="entry name" value="Pyr_redox_2"/>
    <property type="match status" value="1"/>
</dbReference>
<evidence type="ECO:0000256" key="2">
    <source>
        <dbReference type="ARBA" id="ARBA00022827"/>
    </source>
</evidence>
<dbReference type="PANTHER" id="PTHR23023">
    <property type="entry name" value="DIMETHYLANILINE MONOOXYGENASE"/>
    <property type="match status" value="1"/>
</dbReference>
<evidence type="ECO:0000313" key="6">
    <source>
        <dbReference type="EMBL" id="KAF2112326.1"/>
    </source>
</evidence>
<reference evidence="6" key="1">
    <citation type="journal article" date="2020" name="Stud. Mycol.">
        <title>101 Dothideomycetes genomes: a test case for predicting lifestyles and emergence of pathogens.</title>
        <authorList>
            <person name="Haridas S."/>
            <person name="Albert R."/>
            <person name="Binder M."/>
            <person name="Bloem J."/>
            <person name="Labutti K."/>
            <person name="Salamov A."/>
            <person name="Andreopoulos B."/>
            <person name="Baker S."/>
            <person name="Barry K."/>
            <person name="Bills G."/>
            <person name="Bluhm B."/>
            <person name="Cannon C."/>
            <person name="Castanera R."/>
            <person name="Culley D."/>
            <person name="Daum C."/>
            <person name="Ezra D."/>
            <person name="Gonzalez J."/>
            <person name="Henrissat B."/>
            <person name="Kuo A."/>
            <person name="Liang C."/>
            <person name="Lipzen A."/>
            <person name="Lutzoni F."/>
            <person name="Magnuson J."/>
            <person name="Mondo S."/>
            <person name="Nolan M."/>
            <person name="Ohm R."/>
            <person name="Pangilinan J."/>
            <person name="Park H.-J."/>
            <person name="Ramirez L."/>
            <person name="Alfaro M."/>
            <person name="Sun H."/>
            <person name="Tritt A."/>
            <person name="Yoshinaga Y."/>
            <person name="Zwiers L.-H."/>
            <person name="Turgeon B."/>
            <person name="Goodwin S."/>
            <person name="Spatafora J."/>
            <person name="Crous P."/>
            <person name="Grigoriev I."/>
        </authorList>
    </citation>
    <scope>NUCLEOTIDE SEQUENCE</scope>
    <source>
        <strain evidence="6">CBS 627.86</strain>
    </source>
</reference>
<dbReference type="InterPro" id="IPR023753">
    <property type="entry name" value="FAD/NAD-binding_dom"/>
</dbReference>
<dbReference type="GO" id="GO:0016491">
    <property type="term" value="F:oxidoreductase activity"/>
    <property type="evidence" value="ECO:0007669"/>
    <property type="project" value="UniProtKB-KW"/>
</dbReference>
<dbReference type="InterPro" id="IPR036188">
    <property type="entry name" value="FAD/NAD-bd_sf"/>
</dbReference>
<proteinExistence type="predicted"/>
<gene>
    <name evidence="6" type="ORF">BDV96DRAFT_649124</name>
</gene>
<evidence type="ECO:0000313" key="7">
    <source>
        <dbReference type="Proteomes" id="UP000799770"/>
    </source>
</evidence>
<dbReference type="AlphaFoldDB" id="A0A6A5YZM1"/>
<dbReference type="InterPro" id="IPR050346">
    <property type="entry name" value="FMO-like"/>
</dbReference>
<evidence type="ECO:0000259" key="5">
    <source>
        <dbReference type="Pfam" id="PF19834"/>
    </source>
</evidence>
<organism evidence="6 7">
    <name type="scientific">Lophiotrema nucula</name>
    <dbReference type="NCBI Taxonomy" id="690887"/>
    <lineage>
        <taxon>Eukaryota</taxon>
        <taxon>Fungi</taxon>
        <taxon>Dikarya</taxon>
        <taxon>Ascomycota</taxon>
        <taxon>Pezizomycotina</taxon>
        <taxon>Dothideomycetes</taxon>
        <taxon>Pleosporomycetidae</taxon>
        <taxon>Pleosporales</taxon>
        <taxon>Lophiotremataceae</taxon>
        <taxon>Lophiotrema</taxon>
    </lineage>
</organism>
<keyword evidence="3" id="KW-0560">Oxidoreductase</keyword>
<accession>A0A6A5YZM1</accession>
<evidence type="ECO:0000259" key="4">
    <source>
        <dbReference type="Pfam" id="PF07992"/>
    </source>
</evidence>
<dbReference type="Gene3D" id="3.50.50.60">
    <property type="entry name" value="FAD/NAD(P)-binding domain"/>
    <property type="match status" value="3"/>
</dbReference>
<dbReference type="PRINTS" id="PR00368">
    <property type="entry name" value="FADPNR"/>
</dbReference>
<dbReference type="SUPFAM" id="SSF51905">
    <property type="entry name" value="FAD/NAD(P)-binding domain"/>
    <property type="match status" value="1"/>
</dbReference>
<dbReference type="Proteomes" id="UP000799770">
    <property type="component" value="Unassembled WGS sequence"/>
</dbReference>
<keyword evidence="7" id="KW-1185">Reference proteome</keyword>
<feature type="domain" description="DUF6314" evidence="5">
    <location>
        <begin position="586"/>
        <end position="742"/>
    </location>
</feature>